<accession>A0A3N4Z593</accession>
<evidence type="ECO:0000313" key="8">
    <source>
        <dbReference type="Proteomes" id="UP000280726"/>
    </source>
</evidence>
<feature type="signal peptide" evidence="5">
    <location>
        <begin position="1"/>
        <end position="33"/>
    </location>
</feature>
<dbReference type="GO" id="GO:0030313">
    <property type="term" value="C:cell envelope"/>
    <property type="evidence" value="ECO:0007669"/>
    <property type="project" value="UniProtKB-SubCell"/>
</dbReference>
<dbReference type="Pfam" id="PF13407">
    <property type="entry name" value="Peripla_BP_4"/>
    <property type="match status" value="1"/>
</dbReference>
<evidence type="ECO:0000256" key="2">
    <source>
        <dbReference type="ARBA" id="ARBA00007639"/>
    </source>
</evidence>
<dbReference type="PROSITE" id="PS51257">
    <property type="entry name" value="PROKAR_LIPOPROTEIN"/>
    <property type="match status" value="1"/>
</dbReference>
<comment type="similarity">
    <text evidence="2">Belongs to the bacterial solute-binding protein 2 family.</text>
</comment>
<proteinExistence type="inferred from homology"/>
<evidence type="ECO:0000256" key="3">
    <source>
        <dbReference type="ARBA" id="ARBA00022729"/>
    </source>
</evidence>
<comment type="subcellular location">
    <subcellularLocation>
        <location evidence="1">Cell envelope</location>
    </subcellularLocation>
</comment>
<evidence type="ECO:0000259" key="6">
    <source>
        <dbReference type="Pfam" id="PF13407"/>
    </source>
</evidence>
<keyword evidence="8" id="KW-1185">Reference proteome</keyword>
<evidence type="ECO:0000313" key="7">
    <source>
        <dbReference type="EMBL" id="RPF26290.1"/>
    </source>
</evidence>
<sequence>MTINRRNIGRSGRLPRRLAAAVAVTGLALGVSACGSAEDDPAATGGGEETGGDGVSIGLITKTETNPFFVTMREVASEYAEEQGVELTALAGEFDGDNEGQVQAMENLIAQGVDGIMVTPNNSSGVLGAIEQARSQGIIVIALDTATDPEDAVDATFATDNFEAGRLQGAYVRAVLGDEEPKLIMLDGTAGGTVDTFRHDGFLEGFGLEEGDPAILGAENTQGDQNTAQTAMENLLQRSQDANAVYTINEPAARGAYAAIEARGLTDQITIGSIDGGCEGVQDVADGKYAATVMQFPAEMVRQGIDAIVQAAEGGEAPSGFVDTGSVVITDNPVEGIESEDTAWGLDNCWG</sequence>
<comment type="caution">
    <text evidence="7">The sequence shown here is derived from an EMBL/GenBank/DDBJ whole genome shotgun (WGS) entry which is preliminary data.</text>
</comment>
<dbReference type="GO" id="GO:0030246">
    <property type="term" value="F:carbohydrate binding"/>
    <property type="evidence" value="ECO:0007669"/>
    <property type="project" value="UniProtKB-ARBA"/>
</dbReference>
<dbReference type="InterPro" id="IPR028082">
    <property type="entry name" value="Peripla_BP_I"/>
</dbReference>
<feature type="region of interest" description="Disordered" evidence="4">
    <location>
        <begin position="36"/>
        <end position="55"/>
    </location>
</feature>
<dbReference type="SUPFAM" id="SSF53822">
    <property type="entry name" value="Periplasmic binding protein-like I"/>
    <property type="match status" value="1"/>
</dbReference>
<reference evidence="7 8" key="1">
    <citation type="submission" date="2018-11" db="EMBL/GenBank/DDBJ databases">
        <title>Sequencing the genomes of 1000 actinobacteria strains.</title>
        <authorList>
            <person name="Klenk H.-P."/>
        </authorList>
    </citation>
    <scope>NUCLEOTIDE SEQUENCE [LARGE SCALE GENOMIC DNA]</scope>
    <source>
        <strain evidence="7 8">DSM 14418</strain>
    </source>
</reference>
<feature type="domain" description="Periplasmic binding protein" evidence="6">
    <location>
        <begin position="57"/>
        <end position="315"/>
    </location>
</feature>
<dbReference type="EMBL" id="RKRA01000001">
    <property type="protein sequence ID" value="RPF26290.1"/>
    <property type="molecule type" value="Genomic_DNA"/>
</dbReference>
<name>A0A3N4Z593_9MICO</name>
<organism evidence="7 8">
    <name type="scientific">Georgenia muralis</name>
    <dbReference type="NCBI Taxonomy" id="154117"/>
    <lineage>
        <taxon>Bacteria</taxon>
        <taxon>Bacillati</taxon>
        <taxon>Actinomycetota</taxon>
        <taxon>Actinomycetes</taxon>
        <taxon>Micrococcales</taxon>
        <taxon>Bogoriellaceae</taxon>
        <taxon>Georgenia</taxon>
    </lineage>
</organism>
<dbReference type="PANTHER" id="PTHR46847">
    <property type="entry name" value="D-ALLOSE-BINDING PERIPLASMIC PROTEIN-RELATED"/>
    <property type="match status" value="1"/>
</dbReference>
<protein>
    <submittedName>
        <fullName evidence="7">Fructose transport system substrate-binding protein</fullName>
    </submittedName>
</protein>
<evidence type="ECO:0000256" key="4">
    <source>
        <dbReference type="SAM" id="MobiDB-lite"/>
    </source>
</evidence>
<feature type="chain" id="PRO_5038655824" evidence="5">
    <location>
        <begin position="34"/>
        <end position="351"/>
    </location>
</feature>
<dbReference type="Gene3D" id="3.40.50.2300">
    <property type="match status" value="2"/>
</dbReference>
<evidence type="ECO:0000256" key="1">
    <source>
        <dbReference type="ARBA" id="ARBA00004196"/>
    </source>
</evidence>
<dbReference type="RefSeq" id="WP_246005962.1">
    <property type="nucleotide sequence ID" value="NZ_RKRA01000001.1"/>
</dbReference>
<feature type="compositionally biased region" description="Gly residues" evidence="4">
    <location>
        <begin position="44"/>
        <end position="55"/>
    </location>
</feature>
<keyword evidence="3 5" id="KW-0732">Signal</keyword>
<dbReference type="PANTHER" id="PTHR46847:SF1">
    <property type="entry name" value="D-ALLOSE-BINDING PERIPLASMIC PROTEIN-RELATED"/>
    <property type="match status" value="1"/>
</dbReference>
<evidence type="ECO:0000256" key="5">
    <source>
        <dbReference type="SAM" id="SignalP"/>
    </source>
</evidence>
<gene>
    <name evidence="7" type="ORF">EDD32_0726</name>
</gene>
<dbReference type="Proteomes" id="UP000280726">
    <property type="component" value="Unassembled WGS sequence"/>
</dbReference>
<dbReference type="AlphaFoldDB" id="A0A3N4Z593"/>
<dbReference type="InterPro" id="IPR025997">
    <property type="entry name" value="SBP_2_dom"/>
</dbReference>